<protein>
    <recommendedName>
        <fullName evidence="9">Glycosyltransferase RgtA/B/C/D-like domain-containing protein</fullName>
    </recommendedName>
</protein>
<name>A0A8J3DCU3_9BACT</name>
<evidence type="ECO:0000256" key="8">
    <source>
        <dbReference type="SAM" id="Phobius"/>
    </source>
</evidence>
<dbReference type="InterPro" id="IPR050297">
    <property type="entry name" value="LipidA_mod_glycosyltrf_83"/>
</dbReference>
<evidence type="ECO:0000256" key="3">
    <source>
        <dbReference type="ARBA" id="ARBA00022676"/>
    </source>
</evidence>
<accession>A0A8J3DCU3</accession>
<proteinExistence type="predicted"/>
<dbReference type="GO" id="GO:0009103">
    <property type="term" value="P:lipopolysaccharide biosynthetic process"/>
    <property type="evidence" value="ECO:0007669"/>
    <property type="project" value="UniProtKB-ARBA"/>
</dbReference>
<feature type="transmembrane region" description="Helical" evidence="8">
    <location>
        <begin position="92"/>
        <end position="114"/>
    </location>
</feature>
<feature type="transmembrane region" description="Helical" evidence="8">
    <location>
        <begin position="176"/>
        <end position="209"/>
    </location>
</feature>
<comment type="caution">
    <text evidence="10">The sequence shown here is derived from an EMBL/GenBank/DDBJ whole genome shotgun (WGS) entry which is preliminary data.</text>
</comment>
<evidence type="ECO:0000256" key="7">
    <source>
        <dbReference type="ARBA" id="ARBA00023136"/>
    </source>
</evidence>
<organism evidence="10 11">
    <name type="scientific">Cerasicoccus arenae</name>
    <dbReference type="NCBI Taxonomy" id="424488"/>
    <lineage>
        <taxon>Bacteria</taxon>
        <taxon>Pseudomonadati</taxon>
        <taxon>Verrucomicrobiota</taxon>
        <taxon>Opitutia</taxon>
        <taxon>Puniceicoccales</taxon>
        <taxon>Cerasicoccaceae</taxon>
        <taxon>Cerasicoccus</taxon>
    </lineage>
</organism>
<evidence type="ECO:0000256" key="6">
    <source>
        <dbReference type="ARBA" id="ARBA00022989"/>
    </source>
</evidence>
<keyword evidence="3" id="KW-0328">Glycosyltransferase</keyword>
<dbReference type="RefSeq" id="WP_189515674.1">
    <property type="nucleotide sequence ID" value="NZ_BMXG01000016.1"/>
</dbReference>
<sequence>MTNAKQNIAWRWATLLFFLGTGFLMLMTFNDYGVSWDEYFRWRGGEAKYEYYQALFAGDSEEASRLRGNTDHYPGFFDLNLALARRVLPLDLVATGHLGTALFGFVGLLSVYMIGRNVCGPPLGLLAAVLLALTPRYWGHQFINPKDIPFAATFALAMYALIRVVGRPALMNWRTALVFGFAAGACLSVRIGGMLLFCYAGLFLGIQALVVWLGQDRRWQTLFRETRRLICWLLIAAVPAFLMLIAYWPNAHRNPFSATADTLSMVTSFGWSGKALYRGELLGAGEIPWDYLPAMLGMGLPDLWFFVLASALLVLLLTRGKALVDITYSREMAVALALLFAAIFPVAYIVYKGSVVYDGLRHVLFIVPMLAVLIAIVTAWIWNQLKQISRRLGMAWLVILAIMALFTSWESIRLHPYEYAYFNRLSGGLAAVGNQYDVDYWGTAYREAVDIMLADVQANDLLAGQSRPVRVAMLPPKAKIFERYESIAQPPMAMVVLFLPDGFELVDPDANPDYYLGIRRFGFADMLPGETVGEVTRDGLEFARVTRMNP</sequence>
<dbReference type="PANTHER" id="PTHR33908:SF11">
    <property type="entry name" value="MEMBRANE PROTEIN"/>
    <property type="match status" value="1"/>
</dbReference>
<feature type="transmembrane region" description="Helical" evidence="8">
    <location>
        <begin position="332"/>
        <end position="351"/>
    </location>
</feature>
<evidence type="ECO:0000256" key="2">
    <source>
        <dbReference type="ARBA" id="ARBA00022475"/>
    </source>
</evidence>
<gene>
    <name evidence="10" type="ORF">GCM10007047_24900</name>
</gene>
<dbReference type="GO" id="GO:0005886">
    <property type="term" value="C:plasma membrane"/>
    <property type="evidence" value="ECO:0007669"/>
    <property type="project" value="UniProtKB-SubCell"/>
</dbReference>
<evidence type="ECO:0000259" key="9">
    <source>
        <dbReference type="Pfam" id="PF13231"/>
    </source>
</evidence>
<feature type="transmembrane region" description="Helical" evidence="8">
    <location>
        <begin position="303"/>
        <end position="320"/>
    </location>
</feature>
<dbReference type="PANTHER" id="PTHR33908">
    <property type="entry name" value="MANNOSYLTRANSFERASE YKCB-RELATED"/>
    <property type="match status" value="1"/>
</dbReference>
<keyword evidence="2" id="KW-1003">Cell membrane</keyword>
<dbReference type="GO" id="GO:0016763">
    <property type="term" value="F:pentosyltransferase activity"/>
    <property type="evidence" value="ECO:0007669"/>
    <property type="project" value="TreeGrafter"/>
</dbReference>
<keyword evidence="7 8" id="KW-0472">Membrane</keyword>
<dbReference type="EMBL" id="BMXG01000016">
    <property type="protein sequence ID" value="GHC06868.1"/>
    <property type="molecule type" value="Genomic_DNA"/>
</dbReference>
<dbReference type="Pfam" id="PF13231">
    <property type="entry name" value="PMT_2"/>
    <property type="match status" value="1"/>
</dbReference>
<evidence type="ECO:0000256" key="5">
    <source>
        <dbReference type="ARBA" id="ARBA00022692"/>
    </source>
</evidence>
<comment type="subcellular location">
    <subcellularLocation>
        <location evidence="1">Cell membrane</location>
        <topology evidence="1">Multi-pass membrane protein</topology>
    </subcellularLocation>
</comment>
<reference evidence="10" key="1">
    <citation type="journal article" date="2014" name="Int. J. Syst. Evol. Microbiol.">
        <title>Complete genome sequence of Corynebacterium casei LMG S-19264T (=DSM 44701T), isolated from a smear-ripened cheese.</title>
        <authorList>
            <consortium name="US DOE Joint Genome Institute (JGI-PGF)"/>
            <person name="Walter F."/>
            <person name="Albersmeier A."/>
            <person name="Kalinowski J."/>
            <person name="Ruckert C."/>
        </authorList>
    </citation>
    <scope>NUCLEOTIDE SEQUENCE</scope>
    <source>
        <strain evidence="10">KCTC 12870</strain>
    </source>
</reference>
<feature type="transmembrane region" description="Helical" evidence="8">
    <location>
        <begin position="394"/>
        <end position="412"/>
    </location>
</feature>
<feature type="domain" description="Glycosyltransferase RgtA/B/C/D-like" evidence="9">
    <location>
        <begin position="98"/>
        <end position="218"/>
    </location>
</feature>
<keyword evidence="6 8" id="KW-1133">Transmembrane helix</keyword>
<feature type="transmembrane region" description="Helical" evidence="8">
    <location>
        <begin position="120"/>
        <end position="138"/>
    </location>
</feature>
<dbReference type="InterPro" id="IPR038731">
    <property type="entry name" value="RgtA/B/C-like"/>
</dbReference>
<keyword evidence="4" id="KW-0808">Transferase</keyword>
<feature type="transmembrane region" description="Helical" evidence="8">
    <location>
        <begin position="363"/>
        <end position="382"/>
    </location>
</feature>
<evidence type="ECO:0000256" key="1">
    <source>
        <dbReference type="ARBA" id="ARBA00004651"/>
    </source>
</evidence>
<evidence type="ECO:0000313" key="10">
    <source>
        <dbReference type="EMBL" id="GHC06868.1"/>
    </source>
</evidence>
<dbReference type="AlphaFoldDB" id="A0A8J3DCU3"/>
<evidence type="ECO:0000313" key="11">
    <source>
        <dbReference type="Proteomes" id="UP000642829"/>
    </source>
</evidence>
<feature type="transmembrane region" description="Helical" evidence="8">
    <location>
        <begin position="229"/>
        <end position="248"/>
    </location>
</feature>
<feature type="transmembrane region" description="Helical" evidence="8">
    <location>
        <begin position="150"/>
        <end position="170"/>
    </location>
</feature>
<feature type="transmembrane region" description="Helical" evidence="8">
    <location>
        <begin position="12"/>
        <end position="33"/>
    </location>
</feature>
<keyword evidence="5 8" id="KW-0812">Transmembrane</keyword>
<dbReference type="Proteomes" id="UP000642829">
    <property type="component" value="Unassembled WGS sequence"/>
</dbReference>
<reference evidence="10" key="2">
    <citation type="submission" date="2020-09" db="EMBL/GenBank/DDBJ databases">
        <authorList>
            <person name="Sun Q."/>
            <person name="Kim S."/>
        </authorList>
    </citation>
    <scope>NUCLEOTIDE SEQUENCE</scope>
    <source>
        <strain evidence="10">KCTC 12870</strain>
    </source>
</reference>
<keyword evidence="11" id="KW-1185">Reference proteome</keyword>
<evidence type="ECO:0000256" key="4">
    <source>
        <dbReference type="ARBA" id="ARBA00022679"/>
    </source>
</evidence>